<feature type="region of interest" description="Disordered" evidence="1">
    <location>
        <begin position="188"/>
        <end position="207"/>
    </location>
</feature>
<gene>
    <name evidence="3" type="ORF">TrLO_g15418</name>
</gene>
<evidence type="ECO:0000256" key="1">
    <source>
        <dbReference type="SAM" id="MobiDB-lite"/>
    </source>
</evidence>
<evidence type="ECO:0000313" key="3">
    <source>
        <dbReference type="EMBL" id="GMH71672.1"/>
    </source>
</evidence>
<keyword evidence="4" id="KW-1185">Reference proteome</keyword>
<keyword evidence="2" id="KW-0732">Signal</keyword>
<feature type="compositionally biased region" description="Polar residues" evidence="1">
    <location>
        <begin position="198"/>
        <end position="207"/>
    </location>
</feature>
<reference evidence="4" key="1">
    <citation type="journal article" date="2023" name="Commun. Biol.">
        <title>Genome analysis of Parmales, the sister group of diatoms, reveals the evolutionary specialization of diatoms from phago-mixotrophs to photoautotrophs.</title>
        <authorList>
            <person name="Ban H."/>
            <person name="Sato S."/>
            <person name="Yoshikawa S."/>
            <person name="Yamada K."/>
            <person name="Nakamura Y."/>
            <person name="Ichinomiya M."/>
            <person name="Sato N."/>
            <person name="Blanc-Mathieu R."/>
            <person name="Endo H."/>
            <person name="Kuwata A."/>
            <person name="Ogata H."/>
        </authorList>
    </citation>
    <scope>NUCLEOTIDE SEQUENCE [LARGE SCALE GENOMIC DNA]</scope>
    <source>
        <strain evidence="4">NIES 3700</strain>
    </source>
</reference>
<comment type="caution">
    <text evidence="3">The sequence shown here is derived from an EMBL/GenBank/DDBJ whole genome shotgun (WGS) entry which is preliminary data.</text>
</comment>
<dbReference type="OrthoDB" id="42293at2759"/>
<evidence type="ECO:0000256" key="2">
    <source>
        <dbReference type="SAM" id="SignalP"/>
    </source>
</evidence>
<sequence>MSAASYPLILILCIFAAHVNGWMSTSPAFSGERWSRTLAGRKKSTLSMKMDGRRQALVGIAVGVGSLWPSQAKASYSAYVAREKDWDERLSKKEVKVSTASDLKRQLREIVPENEKAEIFCPNGPSSAVSALMENRCGDRLASVSVYGSTQDVVGNTIPGARSGYQSPAQRGKASSLASTTNLASSAGGFLDYGGAAGSQTKLVPRR</sequence>
<feature type="signal peptide" evidence="2">
    <location>
        <begin position="1"/>
        <end position="21"/>
    </location>
</feature>
<evidence type="ECO:0000313" key="4">
    <source>
        <dbReference type="Proteomes" id="UP001165122"/>
    </source>
</evidence>
<dbReference type="AlphaFoldDB" id="A0A9W7EAB4"/>
<feature type="chain" id="PRO_5040886674" evidence="2">
    <location>
        <begin position="22"/>
        <end position="207"/>
    </location>
</feature>
<organism evidence="3 4">
    <name type="scientific">Triparma laevis f. longispina</name>
    <dbReference type="NCBI Taxonomy" id="1714387"/>
    <lineage>
        <taxon>Eukaryota</taxon>
        <taxon>Sar</taxon>
        <taxon>Stramenopiles</taxon>
        <taxon>Ochrophyta</taxon>
        <taxon>Bolidophyceae</taxon>
        <taxon>Parmales</taxon>
        <taxon>Triparmaceae</taxon>
        <taxon>Triparma</taxon>
    </lineage>
</organism>
<dbReference type="EMBL" id="BRXW01000642">
    <property type="protein sequence ID" value="GMH71672.1"/>
    <property type="molecule type" value="Genomic_DNA"/>
</dbReference>
<accession>A0A9W7EAB4</accession>
<protein>
    <submittedName>
        <fullName evidence="3">Uncharacterized protein</fullName>
    </submittedName>
</protein>
<name>A0A9W7EAB4_9STRA</name>
<proteinExistence type="predicted"/>
<dbReference type="Proteomes" id="UP001165122">
    <property type="component" value="Unassembled WGS sequence"/>
</dbReference>